<feature type="region of interest" description="Disordered" evidence="1">
    <location>
        <begin position="26"/>
        <end position="72"/>
    </location>
</feature>
<protein>
    <submittedName>
        <fullName evidence="2">Uncharacterized protein</fullName>
    </submittedName>
</protein>
<gene>
    <name evidence="2" type="ORF">T02_1187</name>
</gene>
<dbReference type="AlphaFoldDB" id="A0A0V1LMB4"/>
<proteinExistence type="predicted"/>
<dbReference type="Proteomes" id="UP000054721">
    <property type="component" value="Unassembled WGS sequence"/>
</dbReference>
<dbReference type="OrthoDB" id="10424772at2759"/>
<sequence length="121" mass="13313">MRYKLEEIYALPGMVEQHCAVVNRFHSPSARPRNSSTNRSNEVHPTAISASNITGVGQNILPPTTPGGGERRQAVMEPQRTLGPNWHRQAEALRSATSPYADWSIGHRNRSARGTEKAGRA</sequence>
<comment type="caution">
    <text evidence="2">The sequence shown here is derived from an EMBL/GenBank/DDBJ whole genome shotgun (WGS) entry which is preliminary data.</text>
</comment>
<evidence type="ECO:0000313" key="2">
    <source>
        <dbReference type="EMBL" id="KRZ60656.1"/>
    </source>
</evidence>
<evidence type="ECO:0000256" key="1">
    <source>
        <dbReference type="SAM" id="MobiDB-lite"/>
    </source>
</evidence>
<organism evidence="2 3">
    <name type="scientific">Trichinella nativa</name>
    <dbReference type="NCBI Taxonomy" id="6335"/>
    <lineage>
        <taxon>Eukaryota</taxon>
        <taxon>Metazoa</taxon>
        <taxon>Ecdysozoa</taxon>
        <taxon>Nematoda</taxon>
        <taxon>Enoplea</taxon>
        <taxon>Dorylaimia</taxon>
        <taxon>Trichinellida</taxon>
        <taxon>Trichinellidae</taxon>
        <taxon>Trichinella</taxon>
    </lineage>
</organism>
<accession>A0A0V1LMB4</accession>
<keyword evidence="3" id="KW-1185">Reference proteome</keyword>
<evidence type="ECO:0000313" key="3">
    <source>
        <dbReference type="Proteomes" id="UP000054721"/>
    </source>
</evidence>
<dbReference type="EMBL" id="JYDW01000027">
    <property type="protein sequence ID" value="KRZ60656.1"/>
    <property type="molecule type" value="Genomic_DNA"/>
</dbReference>
<feature type="compositionally biased region" description="Polar residues" evidence="1">
    <location>
        <begin position="48"/>
        <end position="57"/>
    </location>
</feature>
<reference evidence="2 3" key="1">
    <citation type="submission" date="2015-05" db="EMBL/GenBank/DDBJ databases">
        <title>Evolution of Trichinella species and genotypes.</title>
        <authorList>
            <person name="Korhonen P.K."/>
            <person name="Edoardo P."/>
            <person name="Giuseppe L.R."/>
            <person name="Gasser R.B."/>
        </authorList>
    </citation>
    <scope>NUCLEOTIDE SEQUENCE [LARGE SCALE GENOMIC DNA]</scope>
    <source>
        <strain evidence="2">ISS10</strain>
    </source>
</reference>
<name>A0A0V1LMB4_9BILA</name>